<reference evidence="4" key="2">
    <citation type="submission" date="2020-02" db="EMBL/GenBank/DDBJ databases">
        <authorList>
            <consortium name="NCBI Pathogen Detection Project"/>
        </authorList>
    </citation>
    <scope>NUCLEOTIDE SEQUENCE</scope>
    <source>
        <strain evidence="4">MA.CK_94/00000542</strain>
    </source>
</reference>
<keyword evidence="1 3" id="KW-0732">Signal</keyword>
<dbReference type="GO" id="GO:0007155">
    <property type="term" value="P:cell adhesion"/>
    <property type="evidence" value="ECO:0007669"/>
    <property type="project" value="InterPro"/>
</dbReference>
<evidence type="ECO:0000313" key="4">
    <source>
        <dbReference type="EMBL" id="HAG1892171.1"/>
    </source>
</evidence>
<dbReference type="AlphaFoldDB" id="A0A759KBS5"/>
<evidence type="ECO:0000256" key="2">
    <source>
        <dbReference type="ARBA" id="ARBA00049989"/>
    </source>
</evidence>
<gene>
    <name evidence="4" type="ORF">G8W59_004236</name>
</gene>
<evidence type="ECO:0000256" key="3">
    <source>
        <dbReference type="SAM" id="SignalP"/>
    </source>
</evidence>
<proteinExistence type="inferred from homology"/>
<reference evidence="4" key="1">
    <citation type="journal article" date="2018" name="Genome Biol.">
        <title>SKESA: strategic k-mer extension for scrupulous assemblies.</title>
        <authorList>
            <person name="Souvorov A."/>
            <person name="Agarwala R."/>
            <person name="Lipman D.J."/>
        </authorList>
    </citation>
    <scope>NUCLEOTIDE SEQUENCE</scope>
    <source>
        <strain evidence="4">MA.CK_94/00000542</strain>
    </source>
</reference>
<evidence type="ECO:0008006" key="5">
    <source>
        <dbReference type="Google" id="ProtNLM"/>
    </source>
</evidence>
<dbReference type="Pfam" id="PF02432">
    <property type="entry name" value="Fimbrial_K88"/>
    <property type="match status" value="1"/>
</dbReference>
<sequence>MKKTLIALAVAASAAVSGSAMAWTANGNGGSIEVGGTLTPVEKVTPWEVATGAAVTNVDAQVQKTQSQVEVGVSKSIPILAIRSVNPDGFTGRIGISPQINYGWVSTNNWADSTAPASALVRDEQGTEIGRATFNIQAIGVYSAVTIEGTSPHKALMFGGEFEGIIGAFTGGLPEKASEVADVRNTIIDGWPDIQDKYIAYPGAEWASNYTTDFAGPGWKYSAYYGSVIPKNSKINLALNAPVSGDAPLKWKMNLPVSVIYQ</sequence>
<dbReference type="InterPro" id="IPR003467">
    <property type="entry name" value="Fimbrial_K88_FaeH"/>
</dbReference>
<comment type="caution">
    <text evidence="4">The sequence shown here is derived from an EMBL/GenBank/DDBJ whole genome shotgun (WGS) entry which is preliminary data.</text>
</comment>
<organism evidence="4">
    <name type="scientific">Salmonella enterica</name>
    <name type="common">Salmonella choleraesuis</name>
    <dbReference type="NCBI Taxonomy" id="28901"/>
    <lineage>
        <taxon>Bacteria</taxon>
        <taxon>Pseudomonadati</taxon>
        <taxon>Pseudomonadota</taxon>
        <taxon>Gammaproteobacteria</taxon>
        <taxon>Enterobacterales</taxon>
        <taxon>Enterobacteriaceae</taxon>
        <taxon>Salmonella</taxon>
    </lineage>
</organism>
<name>A0A759KBS5_SALER</name>
<comment type="similarity">
    <text evidence="2">Belongs to the fimbrial K88 protein family.</text>
</comment>
<feature type="chain" id="PRO_5028099603" description="Fimbrial, major and minor subunit" evidence="3">
    <location>
        <begin position="23"/>
        <end position="262"/>
    </location>
</feature>
<dbReference type="GO" id="GO:0009289">
    <property type="term" value="C:pilus"/>
    <property type="evidence" value="ECO:0007669"/>
    <property type="project" value="InterPro"/>
</dbReference>
<feature type="signal peptide" evidence="3">
    <location>
        <begin position="1"/>
        <end position="22"/>
    </location>
</feature>
<accession>A0A759KBS5</accession>
<evidence type="ECO:0000256" key="1">
    <source>
        <dbReference type="ARBA" id="ARBA00022729"/>
    </source>
</evidence>
<protein>
    <recommendedName>
        <fullName evidence="5">Fimbrial, major and minor subunit</fullName>
    </recommendedName>
</protein>
<dbReference type="EMBL" id="DAAXOJ010000008">
    <property type="protein sequence ID" value="HAG1892171.1"/>
    <property type="molecule type" value="Genomic_DNA"/>
</dbReference>